<reference evidence="2 3" key="1">
    <citation type="journal article" date="2003" name="Proc. Natl. Acad. Sci. U.S.A.">
        <title>The complete genome sequence of the carcinogenic bacterium Helicobacter hepaticus.</title>
        <authorList>
            <person name="Suerbaum S."/>
            <person name="Josenhans C."/>
            <person name="Sterzenbach T."/>
            <person name="Drescher B."/>
            <person name="Brandt P."/>
            <person name="Bell M."/>
            <person name="Droege M."/>
            <person name="Fartmann B."/>
            <person name="Fischer H.-P."/>
            <person name="Ge Z."/>
            <person name="Hoerster A."/>
            <person name="Holland R."/>
            <person name="Klein K."/>
            <person name="Koenig J."/>
            <person name="Macko L."/>
            <person name="Mendz G.L."/>
            <person name="Nyakatura G."/>
            <person name="Schauer D.B."/>
            <person name="Shen Z."/>
            <person name="Weber J."/>
            <person name="Frosch M."/>
            <person name="Fox J.G."/>
        </authorList>
    </citation>
    <scope>NUCLEOTIDE SEQUENCE [LARGE SCALE GENOMIC DNA]</scope>
    <source>
        <strain evidence="3">ATCC 51449 / 3B1</strain>
    </source>
</reference>
<sequence length="172" mass="20228">MNLKHYKISNIYLKSIFATFIVFFTLSIMYGNETTWKKFPNCKVYFEKYEPERLSHWEENSNHLEDMEPCGVPLETIIETSDIIQAYNKYLSFSYEPPTHNEPHKSRIDKSILQSNLPSKNTKYNPDSLTDVDYIINKDTIQINIEEECVSSTIIFKRINNKIHIVETSSNC</sequence>
<dbReference type="STRING" id="235279.HH_1585"/>
<dbReference type="KEGG" id="hhe:HH_1585"/>
<evidence type="ECO:0000313" key="3">
    <source>
        <dbReference type="Proteomes" id="UP000002495"/>
    </source>
</evidence>
<dbReference type="Proteomes" id="UP000002495">
    <property type="component" value="Chromosome"/>
</dbReference>
<keyword evidence="1" id="KW-1133">Transmembrane helix</keyword>
<proteinExistence type="predicted"/>
<protein>
    <submittedName>
        <fullName evidence="2">Uncharacterized protein</fullName>
    </submittedName>
</protein>
<organism evidence="2 3">
    <name type="scientific">Helicobacter hepaticus (strain ATCC 51449 / 3B1)</name>
    <dbReference type="NCBI Taxonomy" id="235279"/>
    <lineage>
        <taxon>Bacteria</taxon>
        <taxon>Pseudomonadati</taxon>
        <taxon>Campylobacterota</taxon>
        <taxon>Epsilonproteobacteria</taxon>
        <taxon>Campylobacterales</taxon>
        <taxon>Helicobacteraceae</taxon>
        <taxon>Helicobacter</taxon>
    </lineage>
</organism>
<name>Q7VFU0_HELHP</name>
<keyword evidence="3" id="KW-1185">Reference proteome</keyword>
<keyword evidence="1" id="KW-0812">Transmembrane</keyword>
<dbReference type="HOGENOM" id="CLU_1553158_0_0_7"/>
<evidence type="ECO:0000313" key="2">
    <source>
        <dbReference type="EMBL" id="AAP78182.1"/>
    </source>
</evidence>
<accession>Q7VFU0</accession>
<dbReference type="AlphaFoldDB" id="Q7VFU0"/>
<feature type="transmembrane region" description="Helical" evidence="1">
    <location>
        <begin position="12"/>
        <end position="31"/>
    </location>
</feature>
<dbReference type="EMBL" id="AE017125">
    <property type="protein sequence ID" value="AAP78182.1"/>
    <property type="molecule type" value="Genomic_DNA"/>
</dbReference>
<keyword evidence="1" id="KW-0472">Membrane</keyword>
<dbReference type="RefSeq" id="WP_011116425.1">
    <property type="nucleotide sequence ID" value="NC_004917.1"/>
</dbReference>
<evidence type="ECO:0000256" key="1">
    <source>
        <dbReference type="SAM" id="Phobius"/>
    </source>
</evidence>
<gene>
    <name evidence="2" type="ordered locus">HH_1585</name>
</gene>